<evidence type="ECO:0000256" key="5">
    <source>
        <dbReference type="SAM" id="MobiDB-lite"/>
    </source>
</evidence>
<evidence type="ECO:0000313" key="7">
    <source>
        <dbReference type="EMBL" id="RWR88878.1"/>
    </source>
</evidence>
<dbReference type="AlphaFoldDB" id="A0A443PDQ8"/>
<dbReference type="OrthoDB" id="1305878at2759"/>
<evidence type="ECO:0000313" key="8">
    <source>
        <dbReference type="Proteomes" id="UP000283530"/>
    </source>
</evidence>
<evidence type="ECO:0000256" key="3">
    <source>
        <dbReference type="ARBA" id="ARBA00022833"/>
    </source>
</evidence>
<evidence type="ECO:0000256" key="4">
    <source>
        <dbReference type="PROSITE-ProRule" id="PRU00175"/>
    </source>
</evidence>
<dbReference type="PROSITE" id="PS00518">
    <property type="entry name" value="ZF_RING_1"/>
    <property type="match status" value="1"/>
</dbReference>
<organism evidence="7 8">
    <name type="scientific">Cinnamomum micranthum f. kanehirae</name>
    <dbReference type="NCBI Taxonomy" id="337451"/>
    <lineage>
        <taxon>Eukaryota</taxon>
        <taxon>Viridiplantae</taxon>
        <taxon>Streptophyta</taxon>
        <taxon>Embryophyta</taxon>
        <taxon>Tracheophyta</taxon>
        <taxon>Spermatophyta</taxon>
        <taxon>Magnoliopsida</taxon>
        <taxon>Magnoliidae</taxon>
        <taxon>Laurales</taxon>
        <taxon>Lauraceae</taxon>
        <taxon>Cinnamomum</taxon>
    </lineage>
</organism>
<dbReference type="STRING" id="337451.A0A443PDQ8"/>
<comment type="caution">
    <text evidence="7">The sequence shown here is derived from an EMBL/GenBank/DDBJ whole genome shotgun (WGS) entry which is preliminary data.</text>
</comment>
<dbReference type="InterPro" id="IPR044807">
    <property type="entry name" value="DRIP1-like"/>
</dbReference>
<dbReference type="PANTHER" id="PTHR46293:SF1">
    <property type="entry name" value="OS03G0632800 PROTEIN"/>
    <property type="match status" value="1"/>
</dbReference>
<sequence>MSNQVVKVRREALAACMTCPICKKLLEEATTISECLHTFCRKCIYERINDEEVDCCPVCNIDLGCTPAEKLRPDHNLQDVMAKIFPLKRRKVTAQEVMPSVSVPVRRKERSLSSLVVSTPRVLTQTGLTGRRTKAVARRAVALRGSCFSVDEPVKKDHDTVEEHPQRSSSTETLNKTGQNRRQNSVSAEPSNHISNKDSDNGAEQWPVKSDVWKPLNCLVEAANRTKTCNFTKQGGSAIKEEKIDDLDDEVHVHKSKIRAHLHKQKVEDDKNDAIPTPSGLTKARRMNGTRRKKATTNRELSSQTMLDAAGVKNMRRISPIWLSLVSSDDQEGDAPLPRISPCYLRIKDGDMLVSFIQKYLAKRLNLTNEAEVEITCRGQPVVPTMPLRDLVDMWVQTSTAPQRVTVTVGSSAKDFVMVLAYARKSILP</sequence>
<proteinExistence type="predicted"/>
<keyword evidence="1" id="KW-0479">Metal-binding</keyword>
<keyword evidence="8" id="KW-1185">Reference proteome</keyword>
<name>A0A443PDQ8_9MAGN</name>
<dbReference type="Pfam" id="PF13923">
    <property type="entry name" value="zf-C3HC4_2"/>
    <property type="match status" value="1"/>
</dbReference>
<dbReference type="InterPro" id="IPR017907">
    <property type="entry name" value="Znf_RING_CS"/>
</dbReference>
<dbReference type="PANTHER" id="PTHR46293">
    <property type="entry name" value="E3 UBIQUITIN PROTEIN LIGASE DRIP1"/>
    <property type="match status" value="1"/>
</dbReference>
<dbReference type="Proteomes" id="UP000283530">
    <property type="component" value="Unassembled WGS sequence"/>
</dbReference>
<evidence type="ECO:0000256" key="2">
    <source>
        <dbReference type="ARBA" id="ARBA00022771"/>
    </source>
</evidence>
<dbReference type="InterPro" id="IPR013083">
    <property type="entry name" value="Znf_RING/FYVE/PHD"/>
</dbReference>
<reference evidence="7 8" key="1">
    <citation type="journal article" date="2019" name="Nat. Plants">
        <title>Stout camphor tree genome fills gaps in understanding of flowering plant genome evolution.</title>
        <authorList>
            <person name="Chaw S.M."/>
            <person name="Liu Y.C."/>
            <person name="Wu Y.W."/>
            <person name="Wang H.Y."/>
            <person name="Lin C.I."/>
            <person name="Wu C.S."/>
            <person name="Ke H.M."/>
            <person name="Chang L.Y."/>
            <person name="Hsu C.Y."/>
            <person name="Yang H.T."/>
            <person name="Sudianto E."/>
            <person name="Hsu M.H."/>
            <person name="Wu K.P."/>
            <person name="Wang L.N."/>
            <person name="Leebens-Mack J.H."/>
            <person name="Tsai I.J."/>
        </authorList>
    </citation>
    <scope>NUCLEOTIDE SEQUENCE [LARGE SCALE GENOMIC DNA]</scope>
    <source>
        <strain evidence="8">cv. Chaw 1501</strain>
        <tissue evidence="7">Young leaves</tissue>
    </source>
</reference>
<feature type="compositionally biased region" description="Basic and acidic residues" evidence="5">
    <location>
        <begin position="154"/>
        <end position="166"/>
    </location>
</feature>
<protein>
    <submittedName>
        <fullName evidence="7">E3 ubiquitin protein ligase DRIP2</fullName>
    </submittedName>
</protein>
<gene>
    <name evidence="7" type="ORF">CKAN_01792000</name>
</gene>
<feature type="region of interest" description="Disordered" evidence="5">
    <location>
        <begin position="154"/>
        <end position="205"/>
    </location>
</feature>
<dbReference type="EMBL" id="QPKB01000007">
    <property type="protein sequence ID" value="RWR88878.1"/>
    <property type="molecule type" value="Genomic_DNA"/>
</dbReference>
<accession>A0A443PDQ8</accession>
<dbReference type="SMART" id="SM00184">
    <property type="entry name" value="RING"/>
    <property type="match status" value="1"/>
</dbReference>
<feature type="domain" description="RING-type" evidence="6">
    <location>
        <begin position="19"/>
        <end position="60"/>
    </location>
</feature>
<dbReference type="GO" id="GO:0008270">
    <property type="term" value="F:zinc ion binding"/>
    <property type="evidence" value="ECO:0007669"/>
    <property type="project" value="UniProtKB-KW"/>
</dbReference>
<dbReference type="GO" id="GO:0004842">
    <property type="term" value="F:ubiquitin-protein transferase activity"/>
    <property type="evidence" value="ECO:0007669"/>
    <property type="project" value="InterPro"/>
</dbReference>
<keyword evidence="3" id="KW-0862">Zinc</keyword>
<evidence type="ECO:0000259" key="6">
    <source>
        <dbReference type="PROSITE" id="PS50089"/>
    </source>
</evidence>
<feature type="compositionally biased region" description="Polar residues" evidence="5">
    <location>
        <begin position="167"/>
        <end position="194"/>
    </location>
</feature>
<dbReference type="PROSITE" id="PS50089">
    <property type="entry name" value="ZF_RING_2"/>
    <property type="match status" value="1"/>
</dbReference>
<dbReference type="InterPro" id="IPR001841">
    <property type="entry name" value="Znf_RING"/>
</dbReference>
<keyword evidence="2 4" id="KW-0863">Zinc-finger</keyword>
<dbReference type="CDD" id="cd16525">
    <property type="entry name" value="RING-HC_PCGF"/>
    <property type="match status" value="1"/>
</dbReference>
<dbReference type="Gene3D" id="3.30.40.10">
    <property type="entry name" value="Zinc/RING finger domain, C3HC4 (zinc finger)"/>
    <property type="match status" value="1"/>
</dbReference>
<evidence type="ECO:0000256" key="1">
    <source>
        <dbReference type="ARBA" id="ARBA00022723"/>
    </source>
</evidence>
<dbReference type="SUPFAM" id="SSF57850">
    <property type="entry name" value="RING/U-box"/>
    <property type="match status" value="1"/>
</dbReference>